<proteinExistence type="predicted"/>
<dbReference type="InterPro" id="IPR032675">
    <property type="entry name" value="LRR_dom_sf"/>
</dbReference>
<evidence type="ECO:0000313" key="2">
    <source>
        <dbReference type="Proteomes" id="UP000507470"/>
    </source>
</evidence>
<reference evidence="1 2" key="1">
    <citation type="submission" date="2020-06" db="EMBL/GenBank/DDBJ databases">
        <authorList>
            <person name="Li R."/>
            <person name="Bekaert M."/>
        </authorList>
    </citation>
    <scope>NUCLEOTIDE SEQUENCE [LARGE SCALE GENOMIC DNA]</scope>
    <source>
        <strain evidence="2">wild</strain>
    </source>
</reference>
<name>A0A6J8AX85_MYTCO</name>
<dbReference type="AlphaFoldDB" id="A0A6J8AX85"/>
<dbReference type="Proteomes" id="UP000507470">
    <property type="component" value="Unassembled WGS sequence"/>
</dbReference>
<evidence type="ECO:0000313" key="1">
    <source>
        <dbReference type="EMBL" id="CAC5375321.1"/>
    </source>
</evidence>
<organism evidence="1 2">
    <name type="scientific">Mytilus coruscus</name>
    <name type="common">Sea mussel</name>
    <dbReference type="NCBI Taxonomy" id="42192"/>
    <lineage>
        <taxon>Eukaryota</taxon>
        <taxon>Metazoa</taxon>
        <taxon>Spiralia</taxon>
        <taxon>Lophotrochozoa</taxon>
        <taxon>Mollusca</taxon>
        <taxon>Bivalvia</taxon>
        <taxon>Autobranchia</taxon>
        <taxon>Pteriomorphia</taxon>
        <taxon>Mytilida</taxon>
        <taxon>Mytiloidea</taxon>
        <taxon>Mytilidae</taxon>
        <taxon>Mytilinae</taxon>
        <taxon>Mytilus</taxon>
    </lineage>
</organism>
<sequence>MKKNKLDIPSLTFKRVFQPLIDLNHLDIRYNMDKLVIKATVEYPFCGDMSNLTTLYMDLAKNPVFNSSGFELLLNLRTVRFEKCYLKQMINETLINLPRNIIAIYFHRCNSFISFVEPNFLRPLPVLKELYIFEVHIRFKDALKLLYPFTGKEMTSISFMKVVGSSAKPVFITRDMVKYLKEIGVQTLILGESEIVGYRENSLLAFKYPQCLEYFVFSCNQFSLAIENR</sequence>
<protein>
    <submittedName>
        <fullName evidence="1">Uncharacterized protein</fullName>
    </submittedName>
</protein>
<dbReference type="Gene3D" id="3.80.10.10">
    <property type="entry name" value="Ribonuclease Inhibitor"/>
    <property type="match status" value="1"/>
</dbReference>
<keyword evidence="2" id="KW-1185">Reference proteome</keyword>
<gene>
    <name evidence="1" type="ORF">MCOR_12359</name>
</gene>
<dbReference type="SUPFAM" id="SSF52047">
    <property type="entry name" value="RNI-like"/>
    <property type="match status" value="1"/>
</dbReference>
<dbReference type="EMBL" id="CACVKT020002143">
    <property type="protein sequence ID" value="CAC5375321.1"/>
    <property type="molecule type" value="Genomic_DNA"/>
</dbReference>
<accession>A0A6J8AX85</accession>